<keyword evidence="2" id="KW-1185">Reference proteome</keyword>
<sequence>MSYIPNTLNSFWLWKEVYVKLGISNPAYKYWKNTPTLKLNNKYIFIQKQTLPKKHEYVENILTDLSGYLPIKYASDQLHVNEHLFVSNKMALHTEFEYKFVEDVKFVNVKRFFREYGIKVNKNSIVQLGKIKDLEISSDATFYNLKNDYGLVVYNS</sequence>
<dbReference type="Proteomes" id="UP000593719">
    <property type="component" value="Chromosome"/>
</dbReference>
<protein>
    <submittedName>
        <fullName evidence="1">Uncharacterized protein</fullName>
    </submittedName>
</protein>
<organism evidence="1 2">
    <name type="scientific">Sulfurimonas sediminis</name>
    <dbReference type="NCBI Taxonomy" id="2590020"/>
    <lineage>
        <taxon>Bacteria</taxon>
        <taxon>Pseudomonadati</taxon>
        <taxon>Campylobacterota</taxon>
        <taxon>Epsilonproteobacteria</taxon>
        <taxon>Campylobacterales</taxon>
        <taxon>Sulfurimonadaceae</taxon>
        <taxon>Sulfurimonas</taxon>
    </lineage>
</organism>
<accession>A0A7M1B7C7</accession>
<proteinExistence type="predicted"/>
<dbReference type="AlphaFoldDB" id="A0A7M1B7C7"/>
<dbReference type="EMBL" id="CP041235">
    <property type="protein sequence ID" value="QOP44612.1"/>
    <property type="molecule type" value="Genomic_DNA"/>
</dbReference>
<name>A0A7M1B7C7_9BACT</name>
<evidence type="ECO:0000313" key="1">
    <source>
        <dbReference type="EMBL" id="QOP44612.1"/>
    </source>
</evidence>
<reference evidence="1 2" key="1">
    <citation type="submission" date="2019-06" db="EMBL/GenBank/DDBJ databases">
        <title>Sulfurimonas gotlandica sp. nov., a chemoautotrophic and psychrotolerant epsilonproteobacterium isolated from a pelagic redoxcline, and an emended description of the genus Sulfurimonas.</title>
        <authorList>
            <person name="Wang S."/>
            <person name="Jiang L."/>
            <person name="Shao Z."/>
        </authorList>
    </citation>
    <scope>NUCLEOTIDE SEQUENCE [LARGE SCALE GENOMIC DNA]</scope>
    <source>
        <strain evidence="1 2">S2-6</strain>
    </source>
</reference>
<dbReference type="KEGG" id="ssei:FJR45_11935"/>
<dbReference type="RefSeq" id="WP_193150739.1">
    <property type="nucleotide sequence ID" value="NZ_CP041235.1"/>
</dbReference>
<gene>
    <name evidence="1" type="ORF">FJR45_11935</name>
</gene>
<evidence type="ECO:0000313" key="2">
    <source>
        <dbReference type="Proteomes" id="UP000593719"/>
    </source>
</evidence>